<dbReference type="Pfam" id="PF01152">
    <property type="entry name" value="Bac_globin"/>
    <property type="match status" value="1"/>
</dbReference>
<dbReference type="RefSeq" id="WP_147073170.1">
    <property type="nucleotide sequence ID" value="NZ_AP021884.1"/>
</dbReference>
<keyword evidence="7" id="KW-1185">Reference proteome</keyword>
<keyword evidence="4 5" id="KW-0408">Iron</keyword>
<accession>A0A512L8H1</accession>
<keyword evidence="3 5" id="KW-0479">Metal-binding</keyword>
<name>A0A512L8H1_9PROT</name>
<keyword evidence="2 5" id="KW-0349">Heme</keyword>
<dbReference type="EMBL" id="BKAD01000018">
    <property type="protein sequence ID" value="GEP30784.1"/>
    <property type="molecule type" value="Genomic_DNA"/>
</dbReference>
<dbReference type="SUPFAM" id="SSF46458">
    <property type="entry name" value="Globin-like"/>
    <property type="match status" value="1"/>
</dbReference>
<dbReference type="CDD" id="cd08916">
    <property type="entry name" value="TrHb3_P"/>
    <property type="match status" value="1"/>
</dbReference>
<dbReference type="GO" id="GO:0020037">
    <property type="term" value="F:heme binding"/>
    <property type="evidence" value="ECO:0007669"/>
    <property type="project" value="InterPro"/>
</dbReference>
<dbReference type="InterPro" id="IPR012292">
    <property type="entry name" value="Globin/Proto"/>
</dbReference>
<dbReference type="Gene3D" id="1.10.490.10">
    <property type="entry name" value="Globins"/>
    <property type="match status" value="1"/>
</dbReference>
<evidence type="ECO:0000256" key="5">
    <source>
        <dbReference type="PIRSR" id="PIRSR601486-1"/>
    </source>
</evidence>
<evidence type="ECO:0000256" key="4">
    <source>
        <dbReference type="ARBA" id="ARBA00023004"/>
    </source>
</evidence>
<dbReference type="OrthoDB" id="25954at2"/>
<reference evidence="6 7" key="1">
    <citation type="submission" date="2019-07" db="EMBL/GenBank/DDBJ databases">
        <title>Whole genome shotgun sequence of Thiobacillus plumbophilus NBRC 107929.</title>
        <authorList>
            <person name="Hosoyama A."/>
            <person name="Uohara A."/>
            <person name="Ohji S."/>
            <person name="Ichikawa N."/>
        </authorList>
    </citation>
    <scope>NUCLEOTIDE SEQUENCE [LARGE SCALE GENOMIC DNA]</scope>
    <source>
        <strain evidence="6 7">NBRC 107929</strain>
    </source>
</reference>
<protein>
    <recommendedName>
        <fullName evidence="8">Globin</fullName>
    </recommendedName>
</protein>
<evidence type="ECO:0000313" key="7">
    <source>
        <dbReference type="Proteomes" id="UP000321337"/>
    </source>
</evidence>
<evidence type="ECO:0000313" key="6">
    <source>
        <dbReference type="EMBL" id="GEP30784.1"/>
    </source>
</evidence>
<dbReference type="InterPro" id="IPR009050">
    <property type="entry name" value="Globin-like_sf"/>
</dbReference>
<evidence type="ECO:0000256" key="3">
    <source>
        <dbReference type="ARBA" id="ARBA00022723"/>
    </source>
</evidence>
<organism evidence="6 7">
    <name type="scientific">Sulfuriferula plumbiphila</name>
    <dbReference type="NCBI Taxonomy" id="171865"/>
    <lineage>
        <taxon>Bacteria</taxon>
        <taxon>Pseudomonadati</taxon>
        <taxon>Pseudomonadota</taxon>
        <taxon>Betaproteobacteria</taxon>
        <taxon>Nitrosomonadales</taxon>
        <taxon>Sulfuricellaceae</taxon>
        <taxon>Sulfuriferula</taxon>
    </lineage>
</organism>
<dbReference type="GO" id="GO:0046872">
    <property type="term" value="F:metal ion binding"/>
    <property type="evidence" value="ECO:0007669"/>
    <property type="project" value="UniProtKB-KW"/>
</dbReference>
<evidence type="ECO:0008006" key="8">
    <source>
        <dbReference type="Google" id="ProtNLM"/>
    </source>
</evidence>
<dbReference type="GO" id="GO:0019825">
    <property type="term" value="F:oxygen binding"/>
    <property type="evidence" value="ECO:0007669"/>
    <property type="project" value="InterPro"/>
</dbReference>
<dbReference type="AlphaFoldDB" id="A0A512L8H1"/>
<proteinExistence type="predicted"/>
<evidence type="ECO:0000256" key="2">
    <source>
        <dbReference type="ARBA" id="ARBA00022617"/>
    </source>
</evidence>
<gene>
    <name evidence="6" type="ORF">TPL01_19220</name>
</gene>
<comment type="caution">
    <text evidence="6">The sequence shown here is derived from an EMBL/GenBank/DDBJ whole genome shotgun (WGS) entry which is preliminary data.</text>
</comment>
<dbReference type="InterPro" id="IPR001486">
    <property type="entry name" value="Hemoglobin_trunc"/>
</dbReference>
<evidence type="ECO:0000256" key="1">
    <source>
        <dbReference type="ARBA" id="ARBA00022448"/>
    </source>
</evidence>
<sequence>MQTGEPSPRRIFEPLCGKIGRDRVDQVIHAFYATLRTDPMLHGFFDGIADFAGHESHIADFWWVALGGTLEQPRQFDMLGRHQGLALTPAAFARWLALFGETLTEYLPIELAAQWLKMAEAIAANLQRHTL</sequence>
<dbReference type="Proteomes" id="UP000321337">
    <property type="component" value="Unassembled WGS sequence"/>
</dbReference>
<feature type="binding site" description="distal binding residue" evidence="5">
    <location>
        <position position="57"/>
    </location>
    <ligand>
        <name>heme</name>
        <dbReference type="ChEBI" id="CHEBI:30413"/>
    </ligand>
    <ligandPart>
        <name>Fe</name>
        <dbReference type="ChEBI" id="CHEBI:18248"/>
    </ligandPart>
</feature>
<keyword evidence="1" id="KW-0813">Transport</keyword>
<feature type="binding site" description="distal binding residue" evidence="5">
    <location>
        <position position="82"/>
    </location>
    <ligand>
        <name>heme</name>
        <dbReference type="ChEBI" id="CHEBI:30413"/>
    </ligand>
    <ligandPart>
        <name>Fe</name>
        <dbReference type="ChEBI" id="CHEBI:18248"/>
    </ligandPart>
</feature>